<comment type="caution">
    <text evidence="1">The sequence shown here is derived from an EMBL/GenBank/DDBJ whole genome shotgun (WGS) entry which is preliminary data.</text>
</comment>
<reference evidence="1 2" key="1">
    <citation type="submission" date="2020-08" db="EMBL/GenBank/DDBJ databases">
        <title>A Genomic Blueprint of the Chicken Gut Microbiome.</title>
        <authorList>
            <person name="Gilroy R."/>
            <person name="Ravi A."/>
            <person name="Getino M."/>
            <person name="Pursley I."/>
            <person name="Horton D.L."/>
            <person name="Alikhan N.-F."/>
            <person name="Baker D."/>
            <person name="Gharbi K."/>
            <person name="Hall N."/>
            <person name="Watson M."/>
            <person name="Adriaenssens E.M."/>
            <person name="Foster-Nyarko E."/>
            <person name="Jarju S."/>
            <person name="Secka A."/>
            <person name="Antonio M."/>
            <person name="Oren A."/>
            <person name="Chaudhuri R."/>
            <person name="La Ragione R.M."/>
            <person name="Hildebrand F."/>
            <person name="Pallen M.J."/>
        </authorList>
    </citation>
    <scope>NUCLEOTIDE SEQUENCE [LARGE SCALE GENOMIC DNA]</scope>
    <source>
        <strain evidence="1 2">Sa2BUA9</strain>
    </source>
</reference>
<sequence length="139" mass="17117">MRLWHQSLLRNLPKSQLLAQWRELNSIFAKEDRHILINYIYDYPKEDLFAYTQLVLNEMRARNINIRTLDKMERYFTDVPFEQITDPFVHHHNEEYFEICYFNLKEKYMRGQKDFDAERYEALTEKYEEICSSQCSKQS</sequence>
<dbReference type="Pfam" id="PF03013">
    <property type="entry name" value="Pyr_excise"/>
    <property type="match status" value="1"/>
</dbReference>
<dbReference type="RefSeq" id="WP_144535609.1">
    <property type="nucleotide sequence ID" value="NZ_JACSQO010000002.1"/>
</dbReference>
<dbReference type="EMBL" id="JACSQO010000002">
    <property type="protein sequence ID" value="MBD7943678.1"/>
    <property type="molecule type" value="Genomic_DNA"/>
</dbReference>
<organism evidence="1 2">
    <name type="scientific">Psychrobacillus faecigallinarum</name>
    <dbReference type="NCBI Taxonomy" id="2762235"/>
    <lineage>
        <taxon>Bacteria</taxon>
        <taxon>Bacillati</taxon>
        <taxon>Bacillota</taxon>
        <taxon>Bacilli</taxon>
        <taxon>Bacillales</taxon>
        <taxon>Bacillaceae</taxon>
        <taxon>Psychrobacillus</taxon>
    </lineage>
</organism>
<keyword evidence="2" id="KW-1185">Reference proteome</keyword>
<accession>A0ABR8R798</accession>
<evidence type="ECO:0000313" key="1">
    <source>
        <dbReference type="EMBL" id="MBD7943678.1"/>
    </source>
</evidence>
<evidence type="ECO:0000313" key="2">
    <source>
        <dbReference type="Proteomes" id="UP000640786"/>
    </source>
</evidence>
<name>A0ABR8R798_9BACI</name>
<protein>
    <submittedName>
        <fullName evidence="1">Neutral trehalase</fullName>
    </submittedName>
</protein>
<dbReference type="Proteomes" id="UP000640786">
    <property type="component" value="Unassembled WGS sequence"/>
</dbReference>
<proteinExistence type="predicted"/>
<gene>
    <name evidence="1" type="ORF">H9650_06060</name>
</gene>
<dbReference type="InterPro" id="IPR004260">
    <property type="entry name" value="Pyr-dimer_DNA_glycosylase"/>
</dbReference>